<dbReference type="PROSITE" id="PS51296">
    <property type="entry name" value="RIESKE"/>
    <property type="match status" value="1"/>
</dbReference>
<evidence type="ECO:0000256" key="4">
    <source>
        <dbReference type="ARBA" id="ARBA00023004"/>
    </source>
</evidence>
<name>A0A918TBM7_STRCJ</name>
<dbReference type="Pfam" id="PF00355">
    <property type="entry name" value="Rieske"/>
    <property type="match status" value="1"/>
</dbReference>
<dbReference type="Gene3D" id="3.90.380.10">
    <property type="entry name" value="Naphthalene 1,2-dioxygenase Alpha Subunit, Chain A, domain 1"/>
    <property type="match status" value="1"/>
</dbReference>
<protein>
    <recommendedName>
        <fullName evidence="7">Rieske domain-containing protein</fullName>
    </recommendedName>
</protein>
<dbReference type="GO" id="GO:0004497">
    <property type="term" value="F:monooxygenase activity"/>
    <property type="evidence" value="ECO:0007669"/>
    <property type="project" value="UniProtKB-ARBA"/>
</dbReference>
<dbReference type="Proteomes" id="UP000646244">
    <property type="component" value="Unassembled WGS sequence"/>
</dbReference>
<dbReference type="RefSeq" id="WP_190108408.1">
    <property type="nucleotide sequence ID" value="NZ_BMVB01000003.1"/>
</dbReference>
<dbReference type="PANTHER" id="PTHR21266">
    <property type="entry name" value="IRON-SULFUR DOMAIN CONTAINING PROTEIN"/>
    <property type="match status" value="1"/>
</dbReference>
<dbReference type="InterPro" id="IPR017941">
    <property type="entry name" value="Rieske_2Fe-2S"/>
</dbReference>
<proteinExistence type="predicted"/>
<dbReference type="InterPro" id="IPR050584">
    <property type="entry name" value="Cholesterol_7-desaturase"/>
</dbReference>
<dbReference type="PANTHER" id="PTHR21266:SF60">
    <property type="entry name" value="3-KETOSTEROID-9-ALPHA-MONOOXYGENASE, OXYGENASE COMPONENT"/>
    <property type="match status" value="1"/>
</dbReference>
<dbReference type="Gene3D" id="2.102.10.10">
    <property type="entry name" value="Rieske [2Fe-2S] iron-sulphur domain"/>
    <property type="match status" value="1"/>
</dbReference>
<dbReference type="InterPro" id="IPR036922">
    <property type="entry name" value="Rieske_2Fe-2S_sf"/>
</dbReference>
<dbReference type="GO" id="GO:0051537">
    <property type="term" value="F:2 iron, 2 sulfur cluster binding"/>
    <property type="evidence" value="ECO:0007669"/>
    <property type="project" value="UniProtKB-KW"/>
</dbReference>
<evidence type="ECO:0000256" key="6">
    <source>
        <dbReference type="SAM" id="MobiDB-lite"/>
    </source>
</evidence>
<organism evidence="8 9">
    <name type="scientific">Streptomyces cinnamoneus</name>
    <name type="common">Streptoverticillium cinnamoneum</name>
    <dbReference type="NCBI Taxonomy" id="53446"/>
    <lineage>
        <taxon>Bacteria</taxon>
        <taxon>Bacillati</taxon>
        <taxon>Actinomycetota</taxon>
        <taxon>Actinomycetes</taxon>
        <taxon>Kitasatosporales</taxon>
        <taxon>Streptomycetaceae</taxon>
        <taxon>Streptomyces</taxon>
        <taxon>Streptomyces cinnamoneus group</taxon>
    </lineage>
</organism>
<dbReference type="AlphaFoldDB" id="A0A918TBM7"/>
<dbReference type="GO" id="GO:0016705">
    <property type="term" value="F:oxidoreductase activity, acting on paired donors, with incorporation or reduction of molecular oxygen"/>
    <property type="evidence" value="ECO:0007669"/>
    <property type="project" value="UniProtKB-ARBA"/>
</dbReference>
<evidence type="ECO:0000313" key="8">
    <source>
        <dbReference type="EMBL" id="GHC38418.1"/>
    </source>
</evidence>
<evidence type="ECO:0000256" key="1">
    <source>
        <dbReference type="ARBA" id="ARBA00022714"/>
    </source>
</evidence>
<evidence type="ECO:0000313" key="9">
    <source>
        <dbReference type="Proteomes" id="UP000646244"/>
    </source>
</evidence>
<dbReference type="EMBL" id="BMVB01000003">
    <property type="protein sequence ID" value="GHC38418.1"/>
    <property type="molecule type" value="Genomic_DNA"/>
</dbReference>
<sequence>MRLRPRSRSRAYDRALETTQSPVRPDDTVYPSGWYVARFSRHLKRGQVVPVTFMSRHYALFRTRSGCVGMVESQCCHLGADLSRCGHVAGEYLVCGFHAWAFDRSGRCTDIPGQDRIPVRAGQRSLPVREQAGNIWFWHGDGPPHPLDAVAFADDRRRYVTLPGQVSVFRADLLSVAEHVADLAHWPYSHQAREAMEYVPVRNEGPHFEFRIQPAAAPATRRMQRFFRPYALVTMAGPAATVFRAQTGPDIDRDRPAFAAILGASPVRDGVTFSTWRVAVRKLGPDLPLWPLNRLLAALVWLVVRRNARADREILRWMRPPEKPLWVRSDGPSVREFQRFYHRQTAKPHPPGSS</sequence>
<feature type="domain" description="Rieske" evidence="7">
    <location>
        <begin position="34"/>
        <end position="137"/>
    </location>
</feature>
<evidence type="ECO:0000259" key="7">
    <source>
        <dbReference type="PROSITE" id="PS51296"/>
    </source>
</evidence>
<evidence type="ECO:0000256" key="5">
    <source>
        <dbReference type="ARBA" id="ARBA00023014"/>
    </source>
</evidence>
<feature type="region of interest" description="Disordered" evidence="6">
    <location>
        <begin position="1"/>
        <end position="23"/>
    </location>
</feature>
<keyword evidence="1" id="KW-0001">2Fe-2S</keyword>
<gene>
    <name evidence="8" type="ORF">GCM10010507_09920</name>
</gene>
<reference evidence="8" key="1">
    <citation type="journal article" date="2014" name="Int. J. Syst. Evol. Microbiol.">
        <title>Complete genome sequence of Corynebacterium casei LMG S-19264T (=DSM 44701T), isolated from a smear-ripened cheese.</title>
        <authorList>
            <consortium name="US DOE Joint Genome Institute (JGI-PGF)"/>
            <person name="Walter F."/>
            <person name="Albersmeier A."/>
            <person name="Kalinowski J."/>
            <person name="Ruckert C."/>
        </authorList>
    </citation>
    <scope>NUCLEOTIDE SEQUENCE</scope>
    <source>
        <strain evidence="8">JCM 4633</strain>
    </source>
</reference>
<keyword evidence="4" id="KW-0408">Iron</keyword>
<evidence type="ECO:0000256" key="3">
    <source>
        <dbReference type="ARBA" id="ARBA00023002"/>
    </source>
</evidence>
<keyword evidence="5" id="KW-0411">Iron-sulfur</keyword>
<evidence type="ECO:0000256" key="2">
    <source>
        <dbReference type="ARBA" id="ARBA00022723"/>
    </source>
</evidence>
<dbReference type="SUPFAM" id="SSF50022">
    <property type="entry name" value="ISP domain"/>
    <property type="match status" value="1"/>
</dbReference>
<reference evidence="8" key="2">
    <citation type="submission" date="2020-09" db="EMBL/GenBank/DDBJ databases">
        <authorList>
            <person name="Sun Q."/>
            <person name="Ohkuma M."/>
        </authorList>
    </citation>
    <scope>NUCLEOTIDE SEQUENCE</scope>
    <source>
        <strain evidence="8">JCM 4633</strain>
    </source>
</reference>
<accession>A0A918TBM7</accession>
<keyword evidence="2" id="KW-0479">Metal-binding</keyword>
<comment type="caution">
    <text evidence="8">The sequence shown here is derived from an EMBL/GenBank/DDBJ whole genome shotgun (WGS) entry which is preliminary data.</text>
</comment>
<dbReference type="GO" id="GO:0046872">
    <property type="term" value="F:metal ion binding"/>
    <property type="evidence" value="ECO:0007669"/>
    <property type="project" value="UniProtKB-KW"/>
</dbReference>
<keyword evidence="3" id="KW-0560">Oxidoreductase</keyword>